<name>E7G491_9HELI</name>
<dbReference type="AlphaFoldDB" id="E7G491"/>
<gene>
    <name evidence="5 8" type="primary">rplY</name>
    <name evidence="5" type="synonym">ctc</name>
    <name evidence="8" type="ORF">HSUHS5_0790</name>
</gene>
<dbReference type="GO" id="GO:0006412">
    <property type="term" value="P:translation"/>
    <property type="evidence" value="ECO:0007669"/>
    <property type="project" value="UniProtKB-UniRule"/>
</dbReference>
<dbReference type="NCBIfam" id="NF004129">
    <property type="entry name" value="PRK05618.1-4"/>
    <property type="match status" value="1"/>
</dbReference>
<proteinExistence type="inferred from homology"/>
<keyword evidence="1 5" id="KW-0699">rRNA-binding</keyword>
<evidence type="ECO:0000256" key="4">
    <source>
        <dbReference type="ARBA" id="ARBA00023274"/>
    </source>
</evidence>
<dbReference type="InterPro" id="IPR020930">
    <property type="entry name" value="Ribosomal_uL5_bac-type"/>
</dbReference>
<evidence type="ECO:0000256" key="5">
    <source>
        <dbReference type="HAMAP-Rule" id="MF_01334"/>
    </source>
</evidence>
<dbReference type="PANTHER" id="PTHR33284">
    <property type="entry name" value="RIBOSOMAL PROTEIN L25/GLN-TRNA SYNTHETASE, ANTI-CODON-BINDING DOMAIN-CONTAINING PROTEIN"/>
    <property type="match status" value="1"/>
</dbReference>
<feature type="domain" description="Large ribosomal subunit protein bL25 beta" evidence="7">
    <location>
        <begin position="99"/>
        <end position="179"/>
    </location>
</feature>
<dbReference type="InterPro" id="IPR037121">
    <property type="entry name" value="Ribosomal_bL25_C"/>
</dbReference>
<evidence type="ECO:0000259" key="7">
    <source>
        <dbReference type="Pfam" id="PF14693"/>
    </source>
</evidence>
<dbReference type="InterPro" id="IPR029751">
    <property type="entry name" value="Ribosomal_L25_dom"/>
</dbReference>
<dbReference type="InterPro" id="IPR020056">
    <property type="entry name" value="Rbsml_bL25/Gln-tRNA_synth_N"/>
</dbReference>
<dbReference type="InterPro" id="IPR001021">
    <property type="entry name" value="Ribosomal_bL25_long"/>
</dbReference>
<dbReference type="HAMAP" id="MF_01334">
    <property type="entry name" value="Ribosomal_bL25_CTC"/>
    <property type="match status" value="1"/>
</dbReference>
<dbReference type="GO" id="GO:0008097">
    <property type="term" value="F:5S rRNA binding"/>
    <property type="evidence" value="ECO:0007669"/>
    <property type="project" value="InterPro"/>
</dbReference>
<protein>
    <recommendedName>
        <fullName evidence="5">Large ribosomal subunit protein bL25</fullName>
    </recommendedName>
    <alternativeName>
        <fullName evidence="5">General stress protein CTC</fullName>
    </alternativeName>
</protein>
<comment type="subunit">
    <text evidence="5">Part of the 50S ribosomal subunit; part of the 5S rRNA/L5/L18/L25 subcomplex. Contacts the 5S rRNA. Binds to the 5S rRNA independently of L5 and L18.</text>
</comment>
<evidence type="ECO:0000256" key="3">
    <source>
        <dbReference type="ARBA" id="ARBA00022980"/>
    </source>
</evidence>
<comment type="function">
    <text evidence="5">This is one of the proteins that binds to the 5S RNA in the ribosome where it forms part of the central protuberance.</text>
</comment>
<dbReference type="InterPro" id="IPR011035">
    <property type="entry name" value="Ribosomal_bL25/Gln-tRNA_synth"/>
</dbReference>
<reference evidence="8 9" key="1">
    <citation type="journal article" date="2011" name="Vet. Res.">
        <title>Genome sequence of Helicobacter suis supports its role in gastric pathology.</title>
        <authorList>
            <person name="Vermoote M."/>
            <person name="Vandekerckhove T.T."/>
            <person name="Flahou B."/>
            <person name="Pasmans F."/>
            <person name="Smet A."/>
            <person name="De Groote D."/>
            <person name="Van Criekinge W."/>
            <person name="Ducatelle R."/>
            <person name="Haesebrouck F."/>
        </authorList>
    </citation>
    <scope>NUCLEOTIDE SEQUENCE [LARGE SCALE GENOMIC DNA]</scope>
    <source>
        <strain evidence="8 9">HS5</strain>
    </source>
</reference>
<organism evidence="8 9">
    <name type="scientific">Helicobacter suis HS5</name>
    <dbReference type="NCBI Taxonomy" id="710394"/>
    <lineage>
        <taxon>Bacteria</taxon>
        <taxon>Pseudomonadati</taxon>
        <taxon>Campylobacterota</taxon>
        <taxon>Epsilonproteobacteria</taxon>
        <taxon>Campylobacterales</taxon>
        <taxon>Helicobacteraceae</taxon>
        <taxon>Helicobacter</taxon>
    </lineage>
</organism>
<accession>E7G491</accession>
<dbReference type="SUPFAM" id="SSF50715">
    <property type="entry name" value="Ribosomal protein L25-like"/>
    <property type="match status" value="1"/>
</dbReference>
<feature type="domain" description="Large ribosomal subunit protein bL25 L25" evidence="6">
    <location>
        <begin position="4"/>
        <end position="89"/>
    </location>
</feature>
<keyword evidence="2 5" id="KW-0694">RNA-binding</keyword>
<dbReference type="GO" id="GO:0003735">
    <property type="term" value="F:structural constituent of ribosome"/>
    <property type="evidence" value="ECO:0007669"/>
    <property type="project" value="InterPro"/>
</dbReference>
<keyword evidence="4 5" id="KW-0687">Ribonucleoprotein</keyword>
<dbReference type="InterPro" id="IPR020057">
    <property type="entry name" value="Ribosomal_bL25_b-dom"/>
</dbReference>
<dbReference type="Gene3D" id="2.40.240.10">
    <property type="entry name" value="Ribosomal Protein L25, Chain P"/>
    <property type="match status" value="1"/>
</dbReference>
<evidence type="ECO:0000256" key="2">
    <source>
        <dbReference type="ARBA" id="ARBA00022884"/>
    </source>
</evidence>
<dbReference type="Proteomes" id="UP000054093">
    <property type="component" value="Unassembled WGS sequence"/>
</dbReference>
<evidence type="ECO:0000313" key="9">
    <source>
        <dbReference type="Proteomes" id="UP000054093"/>
    </source>
</evidence>
<dbReference type="EMBL" id="ADHO01000126">
    <property type="protein sequence ID" value="EFX41813.1"/>
    <property type="molecule type" value="Genomic_DNA"/>
</dbReference>
<comment type="caution">
    <text evidence="8">The sequence shown here is derived from an EMBL/GenBank/DDBJ whole genome shotgun (WGS) entry which is preliminary data.</text>
</comment>
<dbReference type="Pfam" id="PF01386">
    <property type="entry name" value="Ribosomal_L25p"/>
    <property type="match status" value="1"/>
</dbReference>
<keyword evidence="3 5" id="KW-0689">Ribosomal protein</keyword>
<evidence type="ECO:0000259" key="6">
    <source>
        <dbReference type="Pfam" id="PF01386"/>
    </source>
</evidence>
<comment type="similarity">
    <text evidence="5">Belongs to the bacterial ribosomal protein bL25 family. CTC subfamily.</text>
</comment>
<dbReference type="GO" id="GO:0022625">
    <property type="term" value="C:cytosolic large ribosomal subunit"/>
    <property type="evidence" value="ECO:0007669"/>
    <property type="project" value="TreeGrafter"/>
</dbReference>
<evidence type="ECO:0000313" key="8">
    <source>
        <dbReference type="EMBL" id="EFX41813.1"/>
    </source>
</evidence>
<dbReference type="CDD" id="cd00495">
    <property type="entry name" value="Ribosomal_L25_TL5_CTC"/>
    <property type="match status" value="1"/>
</dbReference>
<dbReference type="Pfam" id="PF14693">
    <property type="entry name" value="Ribosomal_TL5_C"/>
    <property type="match status" value="1"/>
</dbReference>
<evidence type="ECO:0000256" key="1">
    <source>
        <dbReference type="ARBA" id="ARBA00022730"/>
    </source>
</evidence>
<dbReference type="NCBIfam" id="TIGR00731">
    <property type="entry name" value="bL25_bact_ctc"/>
    <property type="match status" value="1"/>
</dbReference>
<dbReference type="PANTHER" id="PTHR33284:SF1">
    <property type="entry name" value="RIBOSOMAL PROTEIN L25_GLN-TRNA SYNTHETASE, ANTI-CODON-BINDING DOMAIN-CONTAINING PROTEIN"/>
    <property type="match status" value="1"/>
</dbReference>
<sequence length="180" mass="20320">MDMLEGEIRGELSKSERKAVRKQGMLLANLYGRKTPNVYATFKINDFIRFVKHKPNLDFMVKIGENAYNVVIQSYQKDPISNTLMHVDLMVLQKGVKSKFYIPVKIHGVAVGIKNKGILMLSKHRIHVECTPEHLFSNFDLDVSNLDVGDAILVRDLQIPAHVKVLENPNNAVVGVIKAK</sequence>
<dbReference type="Gene3D" id="2.170.120.20">
    <property type="entry name" value="Ribosomal protein L25, beta domain"/>
    <property type="match status" value="1"/>
</dbReference>